<reference evidence="12 13" key="1">
    <citation type="submission" date="2021-02" db="EMBL/GenBank/DDBJ databases">
        <authorList>
            <person name="Han P."/>
        </authorList>
    </citation>
    <scope>NUCLEOTIDE SEQUENCE [LARGE SCALE GENOMIC DNA]</scope>
    <source>
        <strain evidence="12">Candidatus Nitrospira sp. ZN2</strain>
    </source>
</reference>
<feature type="binding site" evidence="9">
    <location>
        <position position="280"/>
    </location>
    <ligand>
        <name>K(+)</name>
        <dbReference type="ChEBI" id="CHEBI:29103"/>
    </ligand>
</feature>
<comment type="subunit">
    <text evidence="9">Homodimer.</text>
</comment>
<evidence type="ECO:0000256" key="7">
    <source>
        <dbReference type="ARBA" id="ARBA00022958"/>
    </source>
</evidence>
<feature type="binding site" evidence="9">
    <location>
        <position position="241"/>
    </location>
    <ligand>
        <name>K(+)</name>
        <dbReference type="ChEBI" id="CHEBI:29103"/>
    </ligand>
</feature>
<feature type="binding site" evidence="9">
    <location>
        <position position="245"/>
    </location>
    <ligand>
        <name>substrate</name>
    </ligand>
</feature>
<dbReference type="SUPFAM" id="SSF53613">
    <property type="entry name" value="Ribokinase-like"/>
    <property type="match status" value="1"/>
</dbReference>
<proteinExistence type="inferred from homology"/>
<dbReference type="HAMAP" id="MF_01987">
    <property type="entry name" value="Ribokinase"/>
    <property type="match status" value="1"/>
</dbReference>
<evidence type="ECO:0000313" key="12">
    <source>
        <dbReference type="EMBL" id="CAE6706545.1"/>
    </source>
</evidence>
<keyword evidence="8 9" id="KW-0119">Carbohydrate metabolism</keyword>
<feature type="binding site" evidence="9">
    <location>
        <begin position="37"/>
        <end position="41"/>
    </location>
    <ligand>
        <name>substrate</name>
    </ligand>
</feature>
<evidence type="ECO:0000256" key="8">
    <source>
        <dbReference type="ARBA" id="ARBA00023277"/>
    </source>
</evidence>
<keyword evidence="1 9" id="KW-0808">Transferase</keyword>
<organism evidence="12 13">
    <name type="scientific">Nitrospira defluvii</name>
    <dbReference type="NCBI Taxonomy" id="330214"/>
    <lineage>
        <taxon>Bacteria</taxon>
        <taxon>Pseudomonadati</taxon>
        <taxon>Nitrospirota</taxon>
        <taxon>Nitrospiria</taxon>
        <taxon>Nitrospirales</taxon>
        <taxon>Nitrospiraceae</taxon>
        <taxon>Nitrospira</taxon>
    </lineage>
</organism>
<dbReference type="InterPro" id="IPR011611">
    <property type="entry name" value="PfkB_dom"/>
</dbReference>
<dbReference type="Proteomes" id="UP000675880">
    <property type="component" value="Unassembled WGS sequence"/>
</dbReference>
<keyword evidence="7 9" id="KW-0630">Potassium</keyword>
<keyword evidence="13" id="KW-1185">Reference proteome</keyword>
<name>A0ABM8QNB8_9BACT</name>
<evidence type="ECO:0000256" key="3">
    <source>
        <dbReference type="ARBA" id="ARBA00022741"/>
    </source>
</evidence>
<dbReference type="PANTHER" id="PTHR10584">
    <property type="entry name" value="SUGAR KINASE"/>
    <property type="match status" value="1"/>
</dbReference>
<evidence type="ECO:0000256" key="9">
    <source>
        <dbReference type="HAMAP-Rule" id="MF_01987"/>
    </source>
</evidence>
<keyword evidence="4 9" id="KW-0418">Kinase</keyword>
<evidence type="ECO:0000256" key="4">
    <source>
        <dbReference type="ARBA" id="ARBA00022777"/>
    </source>
</evidence>
<dbReference type="InterPro" id="IPR002139">
    <property type="entry name" value="Ribo/fructo_kinase"/>
</dbReference>
<comment type="activity regulation">
    <text evidence="9">Activated by a monovalent cation that binds near, but not in, the active site. The most likely occupant of the site in vivo is potassium. Ion binding induces a conformational change that may alter substrate affinity.</text>
</comment>
<dbReference type="RefSeq" id="WP_213040805.1">
    <property type="nucleotide sequence ID" value="NZ_CAJNBJ010000001.1"/>
</dbReference>
<dbReference type="CDD" id="cd01174">
    <property type="entry name" value="ribokinase"/>
    <property type="match status" value="1"/>
</dbReference>
<keyword evidence="5 9" id="KW-0067">ATP-binding</keyword>
<evidence type="ECO:0000259" key="11">
    <source>
        <dbReference type="Pfam" id="PF00294"/>
    </source>
</evidence>
<feature type="binding site" evidence="9">
    <location>
        <begin position="244"/>
        <end position="245"/>
    </location>
    <ligand>
        <name>ATP</name>
        <dbReference type="ChEBI" id="CHEBI:30616"/>
    </ligand>
</feature>
<evidence type="ECO:0000256" key="10">
    <source>
        <dbReference type="NCBIfam" id="TIGR02152"/>
    </source>
</evidence>
<feature type="binding site" evidence="9">
    <location>
        <begin position="213"/>
        <end position="218"/>
    </location>
    <ligand>
        <name>ATP</name>
        <dbReference type="ChEBI" id="CHEBI:30616"/>
    </ligand>
</feature>
<keyword evidence="3 9" id="KW-0547">Nucleotide-binding</keyword>
<comment type="pathway">
    <text evidence="9">Carbohydrate metabolism; D-ribose degradation; D-ribose 5-phosphate from beta-D-ribopyranose: step 2/2.</text>
</comment>
<dbReference type="GO" id="GO:0004747">
    <property type="term" value="F:ribokinase activity"/>
    <property type="evidence" value="ECO:0007669"/>
    <property type="project" value="UniProtKB-EC"/>
</dbReference>
<dbReference type="EC" id="2.7.1.15" evidence="9 10"/>
<comment type="subcellular location">
    <subcellularLocation>
        <location evidence="9">Cytoplasm</location>
    </subcellularLocation>
</comment>
<dbReference type="PRINTS" id="PR00990">
    <property type="entry name" value="RIBOKINASE"/>
</dbReference>
<feature type="binding site" evidence="9">
    <location>
        <position position="239"/>
    </location>
    <ligand>
        <name>K(+)</name>
        <dbReference type="ChEBI" id="CHEBI:29103"/>
    </ligand>
</feature>
<dbReference type="NCBIfam" id="TIGR02152">
    <property type="entry name" value="D_ribokin_bact"/>
    <property type="match status" value="1"/>
</dbReference>
<dbReference type="InterPro" id="IPR011877">
    <property type="entry name" value="Ribokinase"/>
</dbReference>
<comment type="cofactor">
    <cofactor evidence="9">
        <name>Mg(2+)</name>
        <dbReference type="ChEBI" id="CHEBI:18420"/>
    </cofactor>
    <text evidence="9">Requires a divalent cation, most likely magnesium in vivo, as an electrophilic catalyst to aid phosphoryl group transfer. It is the chelate of the metal and the nucleotide that is the actual substrate.</text>
</comment>
<keyword evidence="2 9" id="KW-0479">Metal-binding</keyword>
<dbReference type="PANTHER" id="PTHR10584:SF166">
    <property type="entry name" value="RIBOKINASE"/>
    <property type="match status" value="1"/>
</dbReference>
<evidence type="ECO:0000256" key="2">
    <source>
        <dbReference type="ARBA" id="ARBA00022723"/>
    </source>
</evidence>
<feature type="binding site" evidence="9">
    <location>
        <position position="138"/>
    </location>
    <ligand>
        <name>substrate</name>
    </ligand>
</feature>
<dbReference type="EMBL" id="CAJNBJ010000001">
    <property type="protein sequence ID" value="CAE6706545.1"/>
    <property type="molecule type" value="Genomic_DNA"/>
</dbReference>
<protein>
    <recommendedName>
        <fullName evidence="9 10">Ribokinase</fullName>
        <shortName evidence="9">RK</shortName>
        <ecNumber evidence="9 10">2.7.1.15</ecNumber>
    </recommendedName>
</protein>
<feature type="binding site" evidence="9">
    <location>
        <position position="278"/>
    </location>
    <ligand>
        <name>K(+)</name>
        <dbReference type="ChEBI" id="CHEBI:29103"/>
    </ligand>
</feature>
<feature type="domain" description="Carbohydrate kinase PfkB" evidence="11">
    <location>
        <begin position="2"/>
        <end position="286"/>
    </location>
</feature>
<evidence type="ECO:0000313" key="13">
    <source>
        <dbReference type="Proteomes" id="UP000675880"/>
    </source>
</evidence>
<comment type="caution">
    <text evidence="9">Lacks conserved residue(s) required for the propagation of feature annotation.</text>
</comment>
<feature type="binding site" evidence="9">
    <location>
        <position position="275"/>
    </location>
    <ligand>
        <name>K(+)</name>
        <dbReference type="ChEBI" id="CHEBI:29103"/>
    </ligand>
</feature>
<comment type="function">
    <text evidence="9">Catalyzes the phosphorylation of ribose at O-5 in a reaction requiring ATP and magnesium. The resulting D-ribose-5-phosphate can then be used either for sythesis of nucleotides, histidine, and tryptophan, or as a component of the pentose phosphate pathway.</text>
</comment>
<feature type="binding site" evidence="9">
    <location>
        <begin position="9"/>
        <end position="11"/>
    </location>
    <ligand>
        <name>substrate</name>
    </ligand>
</feature>
<accession>A0ABM8QNB8</accession>
<feature type="binding site" evidence="9">
    <location>
        <position position="182"/>
    </location>
    <ligand>
        <name>ATP</name>
        <dbReference type="ChEBI" id="CHEBI:30616"/>
    </ligand>
</feature>
<gene>
    <name evidence="9 12" type="primary">rbsK</name>
    <name evidence="12" type="ORF">NSPZN2_11005</name>
</gene>
<evidence type="ECO:0000256" key="1">
    <source>
        <dbReference type="ARBA" id="ARBA00022679"/>
    </source>
</evidence>
<dbReference type="Pfam" id="PF00294">
    <property type="entry name" value="PfkB"/>
    <property type="match status" value="1"/>
</dbReference>
<comment type="similarity">
    <text evidence="9">Belongs to the carbohydrate kinase PfkB family. Ribokinase subfamily.</text>
</comment>
<sequence>MVVVIGSSNIDLTATVDRLPARGETVLGQRFVQSFGGKGANQAVAASRAGAEVRFLSKVGADAHGDLMAEHLQEEGLSQQVLLRDADASTGVAMILVDGAGDNQIVVVPGSNHRLTAADVRQHAALMADARVLLVQMEMLPETVEAALLLAKQHGLTTILNPAPACPLSPDLLKLVDILTPNETEVRTLTGMTDPSEGAHLLALQGGGIVVVTCGDEGAFLSCGKRRTHVPTFVVEAIDSTGAGDAFNGVLACALAEGIEIESALEKASAAGALATTTAGAQASMPGRRDIDRLCQFGTKRIRRQ</sequence>
<evidence type="ECO:0000256" key="5">
    <source>
        <dbReference type="ARBA" id="ARBA00022840"/>
    </source>
</evidence>
<feature type="binding site" evidence="9">
    <location>
        <position position="284"/>
    </location>
    <ligand>
        <name>K(+)</name>
        <dbReference type="ChEBI" id="CHEBI:29103"/>
    </ligand>
</feature>
<keyword evidence="9" id="KW-0963">Cytoplasm</keyword>
<keyword evidence="6 9" id="KW-0460">Magnesium</keyword>
<comment type="caution">
    <text evidence="12">The sequence shown here is derived from an EMBL/GenBank/DDBJ whole genome shotgun (WGS) entry which is preliminary data.</text>
</comment>
<evidence type="ECO:0000256" key="6">
    <source>
        <dbReference type="ARBA" id="ARBA00022842"/>
    </source>
</evidence>
<dbReference type="Gene3D" id="3.40.1190.20">
    <property type="match status" value="1"/>
</dbReference>
<feature type="active site" description="Proton acceptor" evidence="9">
    <location>
        <position position="245"/>
    </location>
</feature>
<dbReference type="InterPro" id="IPR029056">
    <property type="entry name" value="Ribokinase-like"/>
</dbReference>
<comment type="catalytic activity">
    <reaction evidence="9">
        <text>D-ribose + ATP = D-ribose 5-phosphate + ADP + H(+)</text>
        <dbReference type="Rhea" id="RHEA:13697"/>
        <dbReference type="ChEBI" id="CHEBI:15378"/>
        <dbReference type="ChEBI" id="CHEBI:30616"/>
        <dbReference type="ChEBI" id="CHEBI:47013"/>
        <dbReference type="ChEBI" id="CHEBI:78346"/>
        <dbReference type="ChEBI" id="CHEBI:456216"/>
        <dbReference type="EC" id="2.7.1.15"/>
    </reaction>
</comment>